<sequence>MSDLAPPTPAIPLSSLLEREDLGLRQVAGPAAEAVALHWVHTSEMADPVPYLLGGELLLTAGVHVPSAAGSGAYLDHYVQRTVEAGAAALGFGLAPVHDTTPRALAVACERYGLPLLEVPPRTPFTAVARAVWQAMAEARHRELRRVADAQQALASAAARSEPVPAVLRQLARHLGARAVLLDADGHEVHAAGRRPSGEVADAMRQLAAVVRPSGGAAAPVSAADTVGETRLAAYALAGNASGAGLVLALASDHQDPADHAIAGVGSVLLSLLTGAYRGAGDAERIGALVRMLLGASAEEVAPLLTHAGSAEAHWTVVHARRVGGGRRGGHAPDPLAASALGAALGTALVDIFDPSAGTVRALLPGDREPGARPGWTLGASAPAPVRDLAAADAQAAGALRRAVAGRSALVRHPAHGAGIDALVDPGTAAACARARLAPLDGAPALVETLRTWLSLHGSWDRTAVALGVHRNTVRQRIGRAAAVLDADLDDPDVRADLWIALRHKSPGEPGDRVTHSSR</sequence>
<dbReference type="InterPro" id="IPR051448">
    <property type="entry name" value="CdaR-like_regulators"/>
</dbReference>
<evidence type="ECO:0000259" key="1">
    <source>
        <dbReference type="Pfam" id="PF07905"/>
    </source>
</evidence>
<evidence type="ECO:0000313" key="3">
    <source>
        <dbReference type="EMBL" id="MCQ4082850.1"/>
    </source>
</evidence>
<dbReference type="PANTHER" id="PTHR33744">
    <property type="entry name" value="CARBOHYDRATE DIACID REGULATOR"/>
    <property type="match status" value="1"/>
</dbReference>
<dbReference type="Gene3D" id="1.10.10.2840">
    <property type="entry name" value="PucR C-terminal helix-turn-helix domain"/>
    <property type="match status" value="1"/>
</dbReference>
<gene>
    <name evidence="3" type="ORF">NGB36_20150</name>
</gene>
<accession>A0ABT1Q265</accession>
<dbReference type="EMBL" id="JANFNG010000016">
    <property type="protein sequence ID" value="MCQ4082850.1"/>
    <property type="molecule type" value="Genomic_DNA"/>
</dbReference>
<reference evidence="3" key="1">
    <citation type="submission" date="2022-06" db="EMBL/GenBank/DDBJ databases">
        <title>Draft genome sequence of Streptomyces sp. RB6PN25 isolated from peat swamp forest in Thailand.</title>
        <authorList>
            <person name="Duangmal K."/>
            <person name="Klaysubun C."/>
        </authorList>
    </citation>
    <scope>NUCLEOTIDE SEQUENCE</scope>
    <source>
        <strain evidence="3">RB6PN25</strain>
    </source>
</reference>
<keyword evidence="4" id="KW-1185">Reference proteome</keyword>
<name>A0ABT1Q265_9ACTN</name>
<dbReference type="Proteomes" id="UP001057702">
    <property type="component" value="Unassembled WGS sequence"/>
</dbReference>
<evidence type="ECO:0000313" key="4">
    <source>
        <dbReference type="Proteomes" id="UP001057702"/>
    </source>
</evidence>
<comment type="caution">
    <text evidence="3">The sequence shown here is derived from an EMBL/GenBank/DDBJ whole genome shotgun (WGS) entry which is preliminary data.</text>
</comment>
<evidence type="ECO:0000259" key="2">
    <source>
        <dbReference type="Pfam" id="PF13556"/>
    </source>
</evidence>
<dbReference type="PANTHER" id="PTHR33744:SF1">
    <property type="entry name" value="DNA-BINDING TRANSCRIPTIONAL ACTIVATOR ADER"/>
    <property type="match status" value="1"/>
</dbReference>
<feature type="domain" description="PucR C-terminal helix-turn-helix" evidence="2">
    <location>
        <begin position="446"/>
        <end position="503"/>
    </location>
</feature>
<dbReference type="InterPro" id="IPR042070">
    <property type="entry name" value="PucR_C-HTH_sf"/>
</dbReference>
<organism evidence="3 4">
    <name type="scientific">Streptomyces humicola</name>
    <dbReference type="NCBI Taxonomy" id="2953240"/>
    <lineage>
        <taxon>Bacteria</taxon>
        <taxon>Bacillati</taxon>
        <taxon>Actinomycetota</taxon>
        <taxon>Actinomycetes</taxon>
        <taxon>Kitasatosporales</taxon>
        <taxon>Streptomycetaceae</taxon>
        <taxon>Streptomyces</taxon>
    </lineage>
</organism>
<feature type="domain" description="Purine catabolism PurC-like" evidence="1">
    <location>
        <begin position="16"/>
        <end position="135"/>
    </location>
</feature>
<proteinExistence type="predicted"/>
<dbReference type="InterPro" id="IPR025736">
    <property type="entry name" value="PucR_C-HTH_dom"/>
</dbReference>
<dbReference type="InterPro" id="IPR012914">
    <property type="entry name" value="PucR_dom"/>
</dbReference>
<dbReference type="Pfam" id="PF07905">
    <property type="entry name" value="PucR"/>
    <property type="match status" value="1"/>
</dbReference>
<dbReference type="Pfam" id="PF13556">
    <property type="entry name" value="HTH_30"/>
    <property type="match status" value="1"/>
</dbReference>
<dbReference type="RefSeq" id="WP_255921759.1">
    <property type="nucleotide sequence ID" value="NZ_JANFNG010000016.1"/>
</dbReference>
<protein>
    <submittedName>
        <fullName evidence="3">PucR family transcriptional regulator</fullName>
    </submittedName>
</protein>